<protein>
    <recommendedName>
        <fullName evidence="1">CobW/HypB/UreG nucleotide-binding domain-containing protein</fullName>
    </recommendedName>
</protein>
<dbReference type="AlphaFoldDB" id="A0A2D1U3J6"/>
<gene>
    <name evidence="2" type="ORF">CPT03_06680</name>
</gene>
<dbReference type="EMBL" id="CP024091">
    <property type="protein sequence ID" value="ATP56173.1"/>
    <property type="molecule type" value="Genomic_DNA"/>
</dbReference>
<evidence type="ECO:0000313" key="2">
    <source>
        <dbReference type="EMBL" id="ATP56173.1"/>
    </source>
</evidence>
<dbReference type="KEGG" id="pgs:CPT03_06680"/>
<organism evidence="2 3">
    <name type="scientific">Pedobacter ginsengisoli</name>
    <dbReference type="NCBI Taxonomy" id="363852"/>
    <lineage>
        <taxon>Bacteria</taxon>
        <taxon>Pseudomonadati</taxon>
        <taxon>Bacteroidota</taxon>
        <taxon>Sphingobacteriia</taxon>
        <taxon>Sphingobacteriales</taxon>
        <taxon>Sphingobacteriaceae</taxon>
        <taxon>Pedobacter</taxon>
    </lineage>
</organism>
<dbReference type="InterPro" id="IPR027417">
    <property type="entry name" value="P-loop_NTPase"/>
</dbReference>
<accession>A0A2D1U3J6</accession>
<sequence length="356" mass="39861">MKLYLIGGFLGSGKTTAILNACAELTRHKVNVCVITNDQGVQLVDTKFIKYANIPVMEVTDGCFCCNYNKLDDIIEILRQKDNTEVIFAESVGSCTDMIATVVKPLQEFRTDIETIISVFVDANVLPNILQGTALFVDSVNYIYKKQIQEADILVINKIDTLSNTELEKMKVLVASKYPEKTVLFQNSLDEVSINEWLTILMCTKITSRESLDLDYQVYGAGEAELAWLDLEIKLFSANNNAFGEATALVRAIHSAIMDDELSIGHLKFFIDDGMQQEKISFTAGSQSALSIDRKDVSAKVDILINARVQVAPERLELIVLNTIREMEKRNEYKVVQKGISSFRPGYPNPIHRVLT</sequence>
<reference evidence="2 3" key="1">
    <citation type="submission" date="2017-10" db="EMBL/GenBank/DDBJ databases">
        <title>Whole genome of Pedobacter ginsengisoli T01R-27 isolated from tomato rhizosphere.</title>
        <authorList>
            <person name="Weon H.-Y."/>
            <person name="Lee S.A."/>
            <person name="Sang M.K."/>
            <person name="Song J."/>
        </authorList>
    </citation>
    <scope>NUCLEOTIDE SEQUENCE [LARGE SCALE GENOMIC DNA]</scope>
    <source>
        <strain evidence="2 3">T01R-27</strain>
    </source>
</reference>
<evidence type="ECO:0000259" key="1">
    <source>
        <dbReference type="Pfam" id="PF02492"/>
    </source>
</evidence>
<dbReference type="GO" id="GO:0005737">
    <property type="term" value="C:cytoplasm"/>
    <property type="evidence" value="ECO:0007669"/>
    <property type="project" value="TreeGrafter"/>
</dbReference>
<dbReference type="RefSeq" id="WP_099438115.1">
    <property type="nucleotide sequence ID" value="NZ_CP024091.1"/>
</dbReference>
<dbReference type="InterPro" id="IPR051316">
    <property type="entry name" value="Zinc-reg_GTPase_activator"/>
</dbReference>
<dbReference type="Proteomes" id="UP000223749">
    <property type="component" value="Chromosome"/>
</dbReference>
<dbReference type="PANTHER" id="PTHR13748:SF62">
    <property type="entry name" value="COBW DOMAIN-CONTAINING PROTEIN"/>
    <property type="match status" value="1"/>
</dbReference>
<proteinExistence type="predicted"/>
<keyword evidence="3" id="KW-1185">Reference proteome</keyword>
<dbReference type="Gene3D" id="3.40.50.300">
    <property type="entry name" value="P-loop containing nucleotide triphosphate hydrolases"/>
    <property type="match status" value="1"/>
</dbReference>
<dbReference type="OrthoDB" id="9808822at2"/>
<evidence type="ECO:0000313" key="3">
    <source>
        <dbReference type="Proteomes" id="UP000223749"/>
    </source>
</evidence>
<dbReference type="PANTHER" id="PTHR13748">
    <property type="entry name" value="COBW-RELATED"/>
    <property type="match status" value="1"/>
</dbReference>
<dbReference type="SUPFAM" id="SSF52540">
    <property type="entry name" value="P-loop containing nucleoside triphosphate hydrolases"/>
    <property type="match status" value="1"/>
</dbReference>
<feature type="domain" description="CobW/HypB/UreG nucleotide-binding" evidence="1">
    <location>
        <begin position="4"/>
        <end position="183"/>
    </location>
</feature>
<dbReference type="Pfam" id="PF02492">
    <property type="entry name" value="cobW"/>
    <property type="match status" value="1"/>
</dbReference>
<name>A0A2D1U3J6_9SPHI</name>
<dbReference type="InterPro" id="IPR003495">
    <property type="entry name" value="CobW/HypB/UreG_nucleotide-bd"/>
</dbReference>